<evidence type="ECO:0000256" key="2">
    <source>
        <dbReference type="ARBA" id="ARBA00006676"/>
    </source>
</evidence>
<dbReference type="InterPro" id="IPR001365">
    <property type="entry name" value="A_deaminase_dom"/>
</dbReference>
<dbReference type="InterPro" id="IPR006330">
    <property type="entry name" value="Ado/ade_deaminase"/>
</dbReference>
<feature type="domain" description="Adenosine deaminase" evidence="8">
    <location>
        <begin position="6"/>
        <end position="212"/>
    </location>
</feature>
<evidence type="ECO:0000313" key="9">
    <source>
        <dbReference type="EMBL" id="CAB3405340.1"/>
    </source>
</evidence>
<evidence type="ECO:0000256" key="4">
    <source>
        <dbReference type="ARBA" id="ARBA00022801"/>
    </source>
</evidence>
<comment type="cofactor">
    <cofactor evidence="1">
        <name>Zn(2+)</name>
        <dbReference type="ChEBI" id="CHEBI:29105"/>
    </cofactor>
</comment>
<dbReference type="SUPFAM" id="SSF51556">
    <property type="entry name" value="Metallo-dependent hydrolases"/>
    <property type="match status" value="1"/>
</dbReference>
<evidence type="ECO:0000313" key="10">
    <source>
        <dbReference type="Proteomes" id="UP000494206"/>
    </source>
</evidence>
<name>A0A8S1EVE7_9PELO</name>
<dbReference type="Gene3D" id="3.20.20.140">
    <property type="entry name" value="Metal-dependent hydrolases"/>
    <property type="match status" value="1"/>
</dbReference>
<evidence type="ECO:0000259" key="8">
    <source>
        <dbReference type="Pfam" id="PF00962"/>
    </source>
</evidence>
<comment type="catalytic activity">
    <reaction evidence="7">
        <text>N(6)-methyl-AMP + H2O + H(+) = IMP + methylamine</text>
        <dbReference type="Rhea" id="RHEA:16001"/>
        <dbReference type="ChEBI" id="CHEBI:15377"/>
        <dbReference type="ChEBI" id="CHEBI:15378"/>
        <dbReference type="ChEBI" id="CHEBI:58053"/>
        <dbReference type="ChEBI" id="CHEBI:59338"/>
        <dbReference type="ChEBI" id="CHEBI:144842"/>
    </reaction>
    <physiologicalReaction direction="left-to-right" evidence="7">
        <dbReference type="Rhea" id="RHEA:16002"/>
    </physiologicalReaction>
</comment>
<protein>
    <recommendedName>
        <fullName evidence="8">Adenosine deaminase domain-containing protein</fullName>
    </recommendedName>
</protein>
<evidence type="ECO:0000256" key="1">
    <source>
        <dbReference type="ARBA" id="ARBA00001947"/>
    </source>
</evidence>
<evidence type="ECO:0000256" key="5">
    <source>
        <dbReference type="ARBA" id="ARBA00022833"/>
    </source>
</evidence>
<dbReference type="AlphaFoldDB" id="A0A8S1EVE7"/>
<dbReference type="GO" id="GO:0006154">
    <property type="term" value="P:adenosine catabolic process"/>
    <property type="evidence" value="ECO:0007669"/>
    <property type="project" value="TreeGrafter"/>
</dbReference>
<proteinExistence type="inferred from homology"/>
<dbReference type="Proteomes" id="UP000494206">
    <property type="component" value="Unassembled WGS sequence"/>
</dbReference>
<evidence type="ECO:0000256" key="3">
    <source>
        <dbReference type="ARBA" id="ARBA00022723"/>
    </source>
</evidence>
<dbReference type="GO" id="GO:0046103">
    <property type="term" value="P:inosine biosynthetic process"/>
    <property type="evidence" value="ECO:0007669"/>
    <property type="project" value="TreeGrafter"/>
</dbReference>
<keyword evidence="6" id="KW-0546">Nucleotide metabolism</keyword>
<comment type="caution">
    <text evidence="9">The sequence shown here is derived from an EMBL/GenBank/DDBJ whole genome shotgun (WGS) entry which is preliminary data.</text>
</comment>
<dbReference type="Pfam" id="PF00962">
    <property type="entry name" value="A_deaminase"/>
    <property type="match status" value="1"/>
</dbReference>
<evidence type="ECO:0000256" key="7">
    <source>
        <dbReference type="ARBA" id="ARBA00048787"/>
    </source>
</evidence>
<dbReference type="EMBL" id="CADEPM010000004">
    <property type="protein sequence ID" value="CAB3405340.1"/>
    <property type="molecule type" value="Genomic_DNA"/>
</dbReference>
<accession>A0A8S1EVE7</accession>
<dbReference type="GO" id="GO:0004000">
    <property type="term" value="F:adenosine deaminase activity"/>
    <property type="evidence" value="ECO:0007669"/>
    <property type="project" value="TreeGrafter"/>
</dbReference>
<comment type="similarity">
    <text evidence="2">Belongs to the metallo-dependent hydrolases superfamily. Adenosine and AMP deaminases family.</text>
</comment>
<organism evidence="9 10">
    <name type="scientific">Caenorhabditis bovis</name>
    <dbReference type="NCBI Taxonomy" id="2654633"/>
    <lineage>
        <taxon>Eukaryota</taxon>
        <taxon>Metazoa</taxon>
        <taxon>Ecdysozoa</taxon>
        <taxon>Nematoda</taxon>
        <taxon>Chromadorea</taxon>
        <taxon>Rhabditida</taxon>
        <taxon>Rhabditina</taxon>
        <taxon>Rhabditomorpha</taxon>
        <taxon>Rhabditoidea</taxon>
        <taxon>Rhabditidae</taxon>
        <taxon>Peloderinae</taxon>
        <taxon>Caenorhabditis</taxon>
    </lineage>
</organism>
<keyword evidence="4" id="KW-0378">Hydrolase</keyword>
<keyword evidence="10" id="KW-1185">Reference proteome</keyword>
<dbReference type="InterPro" id="IPR032466">
    <property type="entry name" value="Metal_Hydrolase"/>
</dbReference>
<dbReference type="PANTHER" id="PTHR11409">
    <property type="entry name" value="ADENOSINE DEAMINASE"/>
    <property type="match status" value="1"/>
</dbReference>
<gene>
    <name evidence="9" type="ORF">CBOVIS_LOCUS7549</name>
</gene>
<evidence type="ECO:0000256" key="6">
    <source>
        <dbReference type="ARBA" id="ARBA00023080"/>
    </source>
</evidence>
<keyword evidence="3" id="KW-0479">Metal-binding</keyword>
<dbReference type="PANTHER" id="PTHR11409:SF42">
    <property type="entry name" value="ADENOSINE DEAMINASE-LIKE PROTEIN"/>
    <property type="match status" value="1"/>
</dbReference>
<dbReference type="GO" id="GO:0046872">
    <property type="term" value="F:metal ion binding"/>
    <property type="evidence" value="ECO:0007669"/>
    <property type="project" value="UniProtKB-KW"/>
</dbReference>
<keyword evidence="5" id="KW-0862">Zinc</keyword>
<reference evidence="9 10" key="1">
    <citation type="submission" date="2020-04" db="EMBL/GenBank/DDBJ databases">
        <authorList>
            <person name="Laetsch R D."/>
            <person name="Stevens L."/>
            <person name="Kumar S."/>
            <person name="Blaxter L. M."/>
        </authorList>
    </citation>
    <scope>NUCLEOTIDE SEQUENCE [LARGE SCALE GENOMIC DNA]</scope>
</reference>
<dbReference type="GO" id="GO:0009117">
    <property type="term" value="P:nucleotide metabolic process"/>
    <property type="evidence" value="ECO:0007669"/>
    <property type="project" value="UniProtKB-KW"/>
</dbReference>
<sequence length="255" mass="28663">MFPLIQSLTATPESLEIATEDVIREFHDDGVVYLELRSTPKSTKFMNKSEYVKTIIKGIQNCAKKYVIVVTLILSIDRRQTIEEAEDTLNLALEDDSGLIVGLELSGNPILNGVKFIPILEKARNAGLGVSVHLAEIEENSDEILDFLRFKPDRIGHGTFLHTNSEFVRLMEQLKIPLEICLTSNTLCKTTPTIKDSHLPFWRSRGIPVAICASESFGFTFDDLRQISKDSLRISFAARKLDGTIIEKIEKLIDL</sequence>
<dbReference type="OrthoDB" id="272271at2759"/>